<feature type="compositionally biased region" description="Low complexity" evidence="1">
    <location>
        <begin position="133"/>
        <end position="144"/>
    </location>
</feature>
<dbReference type="InterPro" id="IPR052935">
    <property type="entry name" value="Mg2+_PAP"/>
</dbReference>
<evidence type="ECO:0000313" key="4">
    <source>
        <dbReference type="Proteomes" id="UP001473302"/>
    </source>
</evidence>
<name>A0ABP9Z6C8_9FUNG</name>
<feature type="compositionally biased region" description="Pro residues" evidence="1">
    <location>
        <begin position="166"/>
        <end position="194"/>
    </location>
</feature>
<evidence type="ECO:0000313" key="3">
    <source>
        <dbReference type="EMBL" id="GAA5814680.1"/>
    </source>
</evidence>
<dbReference type="Proteomes" id="UP001473302">
    <property type="component" value="Unassembled WGS sequence"/>
</dbReference>
<gene>
    <name evidence="3" type="ORF">MFLAVUS_008179</name>
</gene>
<dbReference type="PANTHER" id="PTHR28208:SF3">
    <property type="entry name" value="PHOSPHATIDATE PHOSPHATASE APP1"/>
    <property type="match status" value="1"/>
</dbReference>
<dbReference type="PANTHER" id="PTHR28208">
    <property type="entry name" value="PHOSPHATIDATE PHOSPHATASE APP1"/>
    <property type="match status" value="1"/>
</dbReference>
<evidence type="ECO:0000256" key="1">
    <source>
        <dbReference type="SAM" id="MobiDB-lite"/>
    </source>
</evidence>
<keyword evidence="4" id="KW-1185">Reference proteome</keyword>
<dbReference type="Pfam" id="PF09949">
    <property type="entry name" value="APP1_cat"/>
    <property type="match status" value="1"/>
</dbReference>
<comment type="caution">
    <text evidence="3">The sequence shown here is derived from an EMBL/GenBank/DDBJ whole genome shotgun (WGS) entry which is preliminary data.</text>
</comment>
<dbReference type="InterPro" id="IPR019236">
    <property type="entry name" value="APP1_cat"/>
</dbReference>
<dbReference type="EMBL" id="BAABUK010000022">
    <property type="protein sequence ID" value="GAA5814680.1"/>
    <property type="molecule type" value="Genomic_DNA"/>
</dbReference>
<organism evidence="3 4">
    <name type="scientific">Mucor flavus</name>
    <dbReference type="NCBI Taxonomy" id="439312"/>
    <lineage>
        <taxon>Eukaryota</taxon>
        <taxon>Fungi</taxon>
        <taxon>Fungi incertae sedis</taxon>
        <taxon>Mucoromycota</taxon>
        <taxon>Mucoromycotina</taxon>
        <taxon>Mucoromycetes</taxon>
        <taxon>Mucorales</taxon>
        <taxon>Mucorineae</taxon>
        <taxon>Mucoraceae</taxon>
        <taxon>Mucor</taxon>
    </lineage>
</organism>
<sequence>MHKSHKSLRQFNLPKQLQYISSSSTNTTIPKHRECILFPTYAKRNPQGITKSVAGKKSTNELSNRMFEHRFKYFLANGKRNRFFYIEAIHAVDPTHTSTKRRVSSTTTMWDKSFEYPLLESVHTKPNIFSSTYSSATSSLNNTSTEEDDDDNDYTPPPTKTTTPTPTKPTPTKPTPTKPTPTKPTPTKPTPTKPTPTTARTTNKGVTLISESTGVFSGELHISHNQVLKWNSERVIKIKSLDLSKKQTMSNFPTSYGLVNLIEPTGVSIISDIDDTIKCTKVLAGARTVLTNTFFNPTRAVSGMADTYSQWYKLGASFHYVSNSPFQLTHMLNNFMTNHHFPPGSFHLRESTGLLSKLGASKKPGRSKHDSICGIMRDFPQKKFILIGDSGEIDLEIYTRIATEFPGQVIKIFIRDITSAAQLNLAAKKKRRYRRPTTNSASFPLFFTSNNTLKTAISMITPPSTDDDDDYVEISEDIASKIAELVLEPTLTGHSPVVAAPPSNNIHDLVDLATAPVSSPPPPSPSHNLMQLQTRLSNARGLLKDIEIVLFKDAKELCSDERVRHALHNCN</sequence>
<protein>
    <recommendedName>
        <fullName evidence="2">Phosphatidate phosphatase APP1 catalytic domain-containing protein</fullName>
    </recommendedName>
</protein>
<evidence type="ECO:0000259" key="2">
    <source>
        <dbReference type="Pfam" id="PF09949"/>
    </source>
</evidence>
<proteinExistence type="predicted"/>
<reference evidence="3 4" key="1">
    <citation type="submission" date="2024-04" db="EMBL/GenBank/DDBJ databases">
        <title>genome sequences of Mucor flavus KT1a and Helicostylum pulchrum KT1b strains isolated from the surface of a dry-aged beef.</title>
        <authorList>
            <person name="Toyotome T."/>
            <person name="Hosono M."/>
            <person name="Torimaru M."/>
            <person name="Fukuda K."/>
            <person name="Mikami N."/>
        </authorList>
    </citation>
    <scope>NUCLEOTIDE SEQUENCE [LARGE SCALE GENOMIC DNA]</scope>
    <source>
        <strain evidence="3 4">KT1a</strain>
    </source>
</reference>
<accession>A0ABP9Z6C8</accession>
<feature type="domain" description="Phosphatidate phosphatase APP1 catalytic" evidence="2">
    <location>
        <begin position="267"/>
        <end position="416"/>
    </location>
</feature>
<feature type="region of interest" description="Disordered" evidence="1">
    <location>
        <begin position="133"/>
        <end position="205"/>
    </location>
</feature>